<organism evidence="1 2">
    <name type="scientific">Tolypothrix tenuis PCC 7101</name>
    <dbReference type="NCBI Taxonomy" id="231146"/>
    <lineage>
        <taxon>Bacteria</taxon>
        <taxon>Bacillati</taxon>
        <taxon>Cyanobacteriota</taxon>
        <taxon>Cyanophyceae</taxon>
        <taxon>Nostocales</taxon>
        <taxon>Tolypothrichaceae</taxon>
        <taxon>Tolypothrix</taxon>
    </lineage>
</organism>
<dbReference type="KEGG" id="ttq:NIES37_68760"/>
<sequence>MLASTRKHLGLVKNKSDKSKAEFNTHTVDGVAIAATHFVEYRQYHRKKEDGAHWVGSVAITPAQFFVIRRPPYSRRQLHLMLPAKGGVRRKYGGTTTGHGFRKGDLVNSPKGVGYVSGDTQKQISVSDASWRRLGQIAASKIQLIRRSNGLVVVC</sequence>
<dbReference type="AlphaFoldDB" id="A0A1Z4NAV6"/>
<proteinExistence type="predicted"/>
<evidence type="ECO:0000313" key="1">
    <source>
        <dbReference type="EMBL" id="BAZ02863.1"/>
    </source>
</evidence>
<gene>
    <name evidence="1" type="ORF">NIES37_68760</name>
</gene>
<dbReference type="EMBL" id="AP018248">
    <property type="protein sequence ID" value="BAZ02863.1"/>
    <property type="molecule type" value="Genomic_DNA"/>
</dbReference>
<protein>
    <submittedName>
        <fullName evidence="1">Uncharacterized protein</fullName>
    </submittedName>
</protein>
<evidence type="ECO:0000313" key="2">
    <source>
        <dbReference type="Proteomes" id="UP000218785"/>
    </source>
</evidence>
<dbReference type="RefSeq" id="WP_199347498.1">
    <property type="nucleotide sequence ID" value="NZ_CAWNJS010000001.1"/>
</dbReference>
<keyword evidence="2" id="KW-1185">Reference proteome</keyword>
<name>A0A1Z4NAV6_9CYAN</name>
<accession>A0A1Z4NAV6</accession>
<reference evidence="1 2" key="1">
    <citation type="submission" date="2017-06" db="EMBL/GenBank/DDBJ databases">
        <title>Genome sequencing of cyanobaciteial culture collection at National Institute for Environmental Studies (NIES).</title>
        <authorList>
            <person name="Hirose Y."/>
            <person name="Shimura Y."/>
            <person name="Fujisawa T."/>
            <person name="Nakamura Y."/>
            <person name="Kawachi M."/>
        </authorList>
    </citation>
    <scope>NUCLEOTIDE SEQUENCE [LARGE SCALE GENOMIC DNA]</scope>
    <source>
        <strain evidence="1 2">NIES-37</strain>
    </source>
</reference>
<dbReference type="Proteomes" id="UP000218785">
    <property type="component" value="Chromosome"/>
</dbReference>